<comment type="caution">
    <text evidence="2">The sequence shown here is derived from an EMBL/GenBank/DDBJ whole genome shotgun (WGS) entry which is preliminary data.</text>
</comment>
<dbReference type="RefSeq" id="WP_083728424.1">
    <property type="nucleotide sequence ID" value="NZ_FOUD01000009.1"/>
</dbReference>
<reference evidence="2 3" key="1">
    <citation type="submission" date="2017-01" db="EMBL/GenBank/DDBJ databases">
        <title>Draft genome sequence of Pseudomonas pachastrellae type strain CCUG 46540T from a deep sea.</title>
        <authorList>
            <person name="Gomila M."/>
            <person name="Mulet M."/>
            <person name="Lalucat J."/>
            <person name="Garcia-Valdes E."/>
        </authorList>
    </citation>
    <scope>NUCLEOTIDE SEQUENCE [LARGE SCALE GENOMIC DNA]</scope>
    <source>
        <strain evidence="2 3">CCUG 46540</strain>
    </source>
</reference>
<dbReference type="InterPro" id="IPR051397">
    <property type="entry name" value="Zn-ADH-like_protein"/>
</dbReference>
<feature type="domain" description="Enoyl reductase (ER)" evidence="1">
    <location>
        <begin position="8"/>
        <end position="289"/>
    </location>
</feature>
<dbReference type="SUPFAM" id="SSF51735">
    <property type="entry name" value="NAD(P)-binding Rossmann-fold domains"/>
    <property type="match status" value="1"/>
</dbReference>
<dbReference type="SMART" id="SM00829">
    <property type="entry name" value="PKS_ER"/>
    <property type="match status" value="1"/>
</dbReference>
<name>A0A1S8DCG9_9GAMM</name>
<accession>A0A1S8DCG9</accession>
<dbReference type="STRING" id="254161.SAMN05216256_109114"/>
<sequence length="318" mass="33234">MKAAVVTDVSKAPTYADFPAPRPQPGELLVTVRASALSQLVRAQASGRHYTSPKPPFAPGADGVGVLENGQRVYFAFPRNPVGAMAEQVCVQADCVVPLPDGIDDITAAAIANPGMSSWAALTERAQLQQGEGVLINGANGASGRLAIRIARHLGAGRIVVTARNTAAEADLRALGADVFIALGQEPDALQAALRAEIDKGIGVVLDYVWGSSAETIMQAATSHAPGEAAQRIRFVNIGSLGGLNINLPAGLLRSTGLELMGSGLSSVSNADLVRCIGEMFKVMRHIGLEIDAVGRPLTEVEQVWANSQDRSRVVFTL</sequence>
<dbReference type="Gene3D" id="3.40.50.720">
    <property type="entry name" value="NAD(P)-binding Rossmann-like Domain"/>
    <property type="match status" value="1"/>
</dbReference>
<dbReference type="EMBL" id="MUBC01000036">
    <property type="protein sequence ID" value="ONM43093.1"/>
    <property type="molecule type" value="Genomic_DNA"/>
</dbReference>
<dbReference type="InterPro" id="IPR036291">
    <property type="entry name" value="NAD(P)-bd_dom_sf"/>
</dbReference>
<organism evidence="2 3">
    <name type="scientific">Halopseudomonas pachastrellae</name>
    <dbReference type="NCBI Taxonomy" id="254161"/>
    <lineage>
        <taxon>Bacteria</taxon>
        <taxon>Pseudomonadati</taxon>
        <taxon>Pseudomonadota</taxon>
        <taxon>Gammaproteobacteria</taxon>
        <taxon>Pseudomonadales</taxon>
        <taxon>Pseudomonadaceae</taxon>
        <taxon>Halopseudomonas</taxon>
    </lineage>
</organism>
<dbReference type="InterPro" id="IPR013149">
    <property type="entry name" value="ADH-like_C"/>
</dbReference>
<protein>
    <submittedName>
        <fullName evidence="2">Alcohol dehydrogenase</fullName>
    </submittedName>
</protein>
<dbReference type="Pfam" id="PF00107">
    <property type="entry name" value="ADH_zinc_N"/>
    <property type="match status" value="1"/>
</dbReference>
<gene>
    <name evidence="2" type="ORF">BXT89_14655</name>
</gene>
<dbReference type="Gene3D" id="3.90.180.10">
    <property type="entry name" value="Medium-chain alcohol dehydrogenases, catalytic domain"/>
    <property type="match status" value="1"/>
</dbReference>
<dbReference type="AlphaFoldDB" id="A0A1S8DCG9"/>
<evidence type="ECO:0000313" key="3">
    <source>
        <dbReference type="Proteomes" id="UP000242847"/>
    </source>
</evidence>
<dbReference type="PANTHER" id="PTHR43677">
    <property type="entry name" value="SHORT-CHAIN DEHYDROGENASE/REDUCTASE"/>
    <property type="match status" value="1"/>
</dbReference>
<dbReference type="GO" id="GO:0016491">
    <property type="term" value="F:oxidoreductase activity"/>
    <property type="evidence" value="ECO:0007669"/>
    <property type="project" value="InterPro"/>
</dbReference>
<keyword evidence="3" id="KW-1185">Reference proteome</keyword>
<dbReference type="InterPro" id="IPR020843">
    <property type="entry name" value="ER"/>
</dbReference>
<dbReference type="PANTHER" id="PTHR43677:SF11">
    <property type="entry name" value="ZINC-CONTAINING ALCOHOL DEHYDROGENASE"/>
    <property type="match status" value="1"/>
</dbReference>
<dbReference type="SUPFAM" id="SSF50129">
    <property type="entry name" value="GroES-like"/>
    <property type="match status" value="1"/>
</dbReference>
<proteinExistence type="predicted"/>
<evidence type="ECO:0000313" key="2">
    <source>
        <dbReference type="EMBL" id="ONM43093.1"/>
    </source>
</evidence>
<dbReference type="Proteomes" id="UP000242847">
    <property type="component" value="Unassembled WGS sequence"/>
</dbReference>
<dbReference type="InterPro" id="IPR011032">
    <property type="entry name" value="GroES-like_sf"/>
</dbReference>
<evidence type="ECO:0000259" key="1">
    <source>
        <dbReference type="SMART" id="SM00829"/>
    </source>
</evidence>
<dbReference type="OrthoDB" id="9787435at2"/>